<dbReference type="EMBL" id="MCFL01000011">
    <property type="protein sequence ID" value="ORZ37774.1"/>
    <property type="molecule type" value="Genomic_DNA"/>
</dbReference>
<keyword evidence="4" id="KW-1185">Reference proteome</keyword>
<keyword evidence="1" id="KW-0175">Coiled coil</keyword>
<comment type="caution">
    <text evidence="3">The sequence shown here is derived from an EMBL/GenBank/DDBJ whole genome shotgun (WGS) entry which is preliminary data.</text>
</comment>
<name>A0A1Y2HUY8_9FUNG</name>
<sequence length="200" mass="23443">MRGCQSTSTSSTTAYLCGTMIAPQGSAVGPSPSGKSALERARRDRSLRKLHQQRSAMRAMTQAQIARCLAVEPEADPELCDNVKTQRLVMEQKKCEQEERKMQEAARKMQIELQVRIAKEQEEARRQQREARQRMILERVEQYCAVREKHVLMRAFLAWRHLASRTHLAVARVTTRHVWFEKRNWLRTWCRKAIKLRNDR</sequence>
<proteinExistence type="predicted"/>
<dbReference type="Proteomes" id="UP000193411">
    <property type="component" value="Unassembled WGS sequence"/>
</dbReference>
<gene>
    <name evidence="3" type="ORF">BCR44DRAFT_1025488</name>
</gene>
<evidence type="ECO:0000256" key="2">
    <source>
        <dbReference type="SAM" id="MobiDB-lite"/>
    </source>
</evidence>
<organism evidence="3 4">
    <name type="scientific">Catenaria anguillulae PL171</name>
    <dbReference type="NCBI Taxonomy" id="765915"/>
    <lineage>
        <taxon>Eukaryota</taxon>
        <taxon>Fungi</taxon>
        <taxon>Fungi incertae sedis</taxon>
        <taxon>Blastocladiomycota</taxon>
        <taxon>Blastocladiomycetes</taxon>
        <taxon>Blastocladiales</taxon>
        <taxon>Catenariaceae</taxon>
        <taxon>Catenaria</taxon>
    </lineage>
</organism>
<evidence type="ECO:0000313" key="4">
    <source>
        <dbReference type="Proteomes" id="UP000193411"/>
    </source>
</evidence>
<dbReference type="AlphaFoldDB" id="A0A1Y2HUY8"/>
<reference evidence="3 4" key="1">
    <citation type="submission" date="2016-07" db="EMBL/GenBank/DDBJ databases">
        <title>Pervasive Adenine N6-methylation of Active Genes in Fungi.</title>
        <authorList>
            <consortium name="DOE Joint Genome Institute"/>
            <person name="Mondo S.J."/>
            <person name="Dannebaum R.O."/>
            <person name="Kuo R.C."/>
            <person name="Labutti K."/>
            <person name="Haridas S."/>
            <person name="Kuo A."/>
            <person name="Salamov A."/>
            <person name="Ahrendt S.R."/>
            <person name="Lipzen A."/>
            <person name="Sullivan W."/>
            <person name="Andreopoulos W.B."/>
            <person name="Clum A."/>
            <person name="Lindquist E."/>
            <person name="Daum C."/>
            <person name="Ramamoorthy G.K."/>
            <person name="Gryganskyi A."/>
            <person name="Culley D."/>
            <person name="Magnuson J.K."/>
            <person name="James T.Y."/>
            <person name="O'Malley M.A."/>
            <person name="Stajich J.E."/>
            <person name="Spatafora J.W."/>
            <person name="Visel A."/>
            <person name="Grigoriev I.V."/>
        </authorList>
    </citation>
    <scope>NUCLEOTIDE SEQUENCE [LARGE SCALE GENOMIC DNA]</scope>
    <source>
        <strain evidence="3 4">PL171</strain>
    </source>
</reference>
<feature type="region of interest" description="Disordered" evidence="2">
    <location>
        <begin position="23"/>
        <end position="56"/>
    </location>
</feature>
<accession>A0A1Y2HUY8</accession>
<protein>
    <submittedName>
        <fullName evidence="3">Uncharacterized protein</fullName>
    </submittedName>
</protein>
<evidence type="ECO:0000256" key="1">
    <source>
        <dbReference type="SAM" id="Coils"/>
    </source>
</evidence>
<evidence type="ECO:0000313" key="3">
    <source>
        <dbReference type="EMBL" id="ORZ37774.1"/>
    </source>
</evidence>
<feature type="coiled-coil region" evidence="1">
    <location>
        <begin position="88"/>
        <end position="138"/>
    </location>
</feature>